<evidence type="ECO:0000313" key="2">
    <source>
        <dbReference type="Proteomes" id="UP000093343"/>
    </source>
</evidence>
<organism evidence="1 2">
    <name type="scientific">Flavobacterium piscis</name>
    <dbReference type="NCBI Taxonomy" id="1114874"/>
    <lineage>
        <taxon>Bacteria</taxon>
        <taxon>Pseudomonadati</taxon>
        <taxon>Bacteroidota</taxon>
        <taxon>Flavobacteriia</taxon>
        <taxon>Flavobacteriales</taxon>
        <taxon>Flavobacteriaceae</taxon>
        <taxon>Flavobacterium</taxon>
    </lineage>
</organism>
<dbReference type="EMBL" id="LVEN01000001">
    <property type="protein sequence ID" value="OCB78282.1"/>
    <property type="molecule type" value="Genomic_DNA"/>
</dbReference>
<keyword evidence="2" id="KW-1185">Reference proteome</keyword>
<accession>A0ABX2XPS8</accession>
<protein>
    <submittedName>
        <fullName evidence="1">Uncharacterized protein</fullName>
    </submittedName>
</protein>
<name>A0ABX2XPS8_9FLAO</name>
<proteinExistence type="predicted"/>
<gene>
    <name evidence="1" type="ORF">FLP_00845</name>
</gene>
<sequence length="121" mass="13972">MYQVWYIKIFAGRVYNYGVLRDLSHPLCFHLPKAPHGQVYLFLIPSLQNHPFGALWSQRDHFHPHCSLGIHISFKPLPWVIFYKVLFDVLPGYVFGVPYNGSAGHRGLLFLAAVFGSLIWF</sequence>
<comment type="caution">
    <text evidence="1">The sequence shown here is derived from an EMBL/GenBank/DDBJ whole genome shotgun (WGS) entry which is preliminary data.</text>
</comment>
<evidence type="ECO:0000313" key="1">
    <source>
        <dbReference type="EMBL" id="OCB78282.1"/>
    </source>
</evidence>
<reference evidence="2" key="1">
    <citation type="submission" date="2016-03" db="EMBL/GenBank/DDBJ databases">
        <title>Draft genome sequence of Paenibacillus glacialis DSM 22343.</title>
        <authorList>
            <person name="Shin S.-K."/>
            <person name="Yi H."/>
        </authorList>
    </citation>
    <scope>NUCLEOTIDE SEQUENCE [LARGE SCALE GENOMIC DNA]</scope>
    <source>
        <strain evidence="2">CCUG 60099</strain>
    </source>
</reference>
<dbReference type="Proteomes" id="UP000093343">
    <property type="component" value="Unassembled WGS sequence"/>
</dbReference>